<dbReference type="PATRIC" id="fig|1405.8.peg.5357"/>
<evidence type="ECO:0000313" key="2">
    <source>
        <dbReference type="EMBL" id="RFT64992.1"/>
    </source>
</evidence>
<sequence length="224" mass="26468">MESLTVPEFFLLLSVDDDTQMIQIPYQSNIEMFIAINIFLELYLQKYIYIDHEFNIRRTVKSSNILYLQQTLDATQHLGDKYGIKMWLLTICSKQQLTHKLYHSVLECIQRKKQIKIIEKCVLGISFQKKYNCLQTKDQILTFLRQRSLEGGRQYLSTLTLFLIMDLNGMLKSKRFQSNYEYLIQLEECNKQLPEVTFLRKVIIHVKETLPSLLIGKHAPFSSM</sequence>
<organism evidence="1 3">
    <name type="scientific">Bacillus clarus</name>
    <dbReference type="NCBI Taxonomy" id="2338372"/>
    <lineage>
        <taxon>Bacteria</taxon>
        <taxon>Bacillati</taxon>
        <taxon>Bacillota</taxon>
        <taxon>Bacilli</taxon>
        <taxon>Bacillales</taxon>
        <taxon>Bacillaceae</taxon>
        <taxon>Bacillus</taxon>
        <taxon>Bacillus cereus group</taxon>
    </lineage>
</organism>
<dbReference type="Proteomes" id="UP000029389">
    <property type="component" value="Unassembled WGS sequence"/>
</dbReference>
<evidence type="ECO:0000313" key="3">
    <source>
        <dbReference type="Proteomes" id="UP000029389"/>
    </source>
</evidence>
<dbReference type="RefSeq" id="WP_042983945.1">
    <property type="nucleotide sequence ID" value="NZ_JMQC01000008.1"/>
</dbReference>
<comment type="caution">
    <text evidence="1">The sequence shown here is derived from an EMBL/GenBank/DDBJ whole genome shotgun (WGS) entry which is preliminary data.</text>
</comment>
<dbReference type="EMBL" id="QVOD01000030">
    <property type="protein sequence ID" value="RFT64992.1"/>
    <property type="molecule type" value="Genomic_DNA"/>
</dbReference>
<dbReference type="Proteomes" id="UP000264294">
    <property type="component" value="Unassembled WGS sequence"/>
</dbReference>
<evidence type="ECO:0000313" key="1">
    <source>
        <dbReference type="EMBL" id="KFN02895.1"/>
    </source>
</evidence>
<reference evidence="1 3" key="1">
    <citation type="submission" date="2014-04" db="EMBL/GenBank/DDBJ databases">
        <authorList>
            <person name="Bishop-Lilly K.A."/>
            <person name="Broomall S.M."/>
            <person name="Chain P.S."/>
            <person name="Chertkov O."/>
            <person name="Coyne S.R."/>
            <person name="Daligault H.E."/>
            <person name="Davenport K.W."/>
            <person name="Erkkila T."/>
            <person name="Frey K.G."/>
            <person name="Gibbons H.S."/>
            <person name="Gu W."/>
            <person name="Jaissle J."/>
            <person name="Johnson S.L."/>
            <person name="Koroleva G.I."/>
            <person name="Ladner J.T."/>
            <person name="Lo C.-C."/>
            <person name="Minogue T.D."/>
            <person name="Munk C."/>
            <person name="Palacios G.F."/>
            <person name="Redden C.L."/>
            <person name="Rosenzweig C.N."/>
            <person name="Scholz M.B."/>
            <person name="Teshima H."/>
            <person name="Xu Y."/>
        </authorList>
    </citation>
    <scope>NUCLEOTIDE SEQUENCE [LARGE SCALE GENOMIC DNA]</scope>
    <source>
        <strain evidence="1 3">BHP</strain>
    </source>
</reference>
<accession>A0A090YY58</accession>
<proteinExistence type="predicted"/>
<dbReference type="EMBL" id="JMQC01000008">
    <property type="protein sequence ID" value="KFN02895.1"/>
    <property type="molecule type" value="Genomic_DNA"/>
</dbReference>
<dbReference type="AlphaFoldDB" id="A0A090YY58"/>
<reference evidence="2 4" key="2">
    <citation type="submission" date="2018-08" db="EMBL/GenBank/DDBJ databases">
        <title>Bacillus clarus sp. nov. strain PS00077A.</title>
        <authorList>
            <person name="Mendez Acevedo M."/>
            <person name="Carroll L."/>
            <person name="Mukherjee M."/>
            <person name="Wiedmann M."/>
            <person name="Kovac J."/>
        </authorList>
    </citation>
    <scope>NUCLEOTIDE SEQUENCE [LARGE SCALE GENOMIC DNA]</scope>
    <source>
        <strain evidence="2 4">PS00077A</strain>
    </source>
</reference>
<protein>
    <submittedName>
        <fullName evidence="1">Uncharacterized protein</fullName>
    </submittedName>
</protein>
<gene>
    <name evidence="2" type="ORF">D0U04_20615</name>
    <name evidence="1" type="ORF">DJ93_5200</name>
</gene>
<keyword evidence="4" id="KW-1185">Reference proteome</keyword>
<evidence type="ECO:0000313" key="4">
    <source>
        <dbReference type="Proteomes" id="UP000264294"/>
    </source>
</evidence>
<name>A0A090YY58_9BACI</name>